<sequence>MQSASTYSPVPSCLSTRLTVRIMAAGKCNDFLTSGNIRLPCPCERGIYPVYLDKSKQVSQHDLCKECSHTLEMHGDFEIPSEVSPSVGDLVEGKKHVGTTEVSKVAPKVPDPNVCPRQDTVSAFASLIKSNIVTHVRGTPASGKTTLARLLRDRLIEDGWNVFFMGTWGVYLHELASNDYDHAWDVLELKLKGRYPKLNPAVFSAPNSLLLVDEAQASYKDDMFWGEIIKEQLHGIQKRDMRICLVCSYGSPTTGVEPGSFTPAEFTTSQRITITPQPIPGSPQFGLFFTRPEFEDAVSRRVKNQYHDNFTLHEEAGDYIFSFTNGHPGAVEGILSYIYQCYRSQITHEELPVVTKQHVISCLEEEEEVWTYLGRCSISRSFPKGPRLTPEAANVLEDITEQGSIEWDKKNKGICQCFVEGWIHKTIVLDATAPLGKEVVVLPSRLHEKWVERNLGHKPASLPSEFDTLQELCIQTLRHFSVTSLRKSSTGKKMSSAAEYRAVEAQYRDEFYKAFKSITGRAVPICSEWSRTQNGRVDFYIPEKKWAIEFLRDHRKIDEHVSRFHKGGAYYGWIQDGMIQEWIVIDCATTLRTKVYPEPNLIHAIFLADYTELQVFGRRRLPLHKARLQN</sequence>
<evidence type="ECO:0000313" key="2">
    <source>
        <dbReference type="Proteomes" id="UP000249829"/>
    </source>
</evidence>
<evidence type="ECO:0000313" key="1">
    <source>
        <dbReference type="EMBL" id="PYI21351.1"/>
    </source>
</evidence>
<dbReference type="Proteomes" id="UP000249829">
    <property type="component" value="Unassembled WGS sequence"/>
</dbReference>
<keyword evidence="2" id="KW-1185">Reference proteome</keyword>
<dbReference type="AlphaFoldDB" id="A0A2V5HCF1"/>
<dbReference type="InterPro" id="IPR027417">
    <property type="entry name" value="P-loop_NTPase"/>
</dbReference>
<dbReference type="STRING" id="1450538.A0A2V5HCF1"/>
<accession>A0A2V5HCF1</accession>
<proteinExistence type="predicted"/>
<dbReference type="SUPFAM" id="SSF52540">
    <property type="entry name" value="P-loop containing nucleoside triphosphate hydrolases"/>
    <property type="match status" value="1"/>
</dbReference>
<dbReference type="EMBL" id="KZ825117">
    <property type="protein sequence ID" value="PYI21351.1"/>
    <property type="molecule type" value="Genomic_DNA"/>
</dbReference>
<organism evidence="1 2">
    <name type="scientific">Aspergillus violaceofuscus (strain CBS 115571)</name>
    <dbReference type="NCBI Taxonomy" id="1450538"/>
    <lineage>
        <taxon>Eukaryota</taxon>
        <taxon>Fungi</taxon>
        <taxon>Dikarya</taxon>
        <taxon>Ascomycota</taxon>
        <taxon>Pezizomycotina</taxon>
        <taxon>Eurotiomycetes</taxon>
        <taxon>Eurotiomycetidae</taxon>
        <taxon>Eurotiales</taxon>
        <taxon>Aspergillaceae</taxon>
        <taxon>Aspergillus</taxon>
    </lineage>
</organism>
<gene>
    <name evidence="1" type="ORF">BO99DRAFT_74884</name>
</gene>
<name>A0A2V5HCF1_ASPV1</name>
<reference evidence="1 2" key="1">
    <citation type="submission" date="2018-02" db="EMBL/GenBank/DDBJ databases">
        <title>The genomes of Aspergillus section Nigri reveals drivers in fungal speciation.</title>
        <authorList>
            <consortium name="DOE Joint Genome Institute"/>
            <person name="Vesth T.C."/>
            <person name="Nybo J."/>
            <person name="Theobald S."/>
            <person name="Brandl J."/>
            <person name="Frisvad J.C."/>
            <person name="Nielsen K.F."/>
            <person name="Lyhne E.K."/>
            <person name="Kogle M.E."/>
            <person name="Kuo A."/>
            <person name="Riley R."/>
            <person name="Clum A."/>
            <person name="Nolan M."/>
            <person name="Lipzen A."/>
            <person name="Salamov A."/>
            <person name="Henrissat B."/>
            <person name="Wiebenga A."/>
            <person name="De vries R.P."/>
            <person name="Grigoriev I.V."/>
            <person name="Mortensen U.H."/>
            <person name="Andersen M.R."/>
            <person name="Baker S.E."/>
        </authorList>
    </citation>
    <scope>NUCLEOTIDE SEQUENCE [LARGE SCALE GENOMIC DNA]</scope>
    <source>
        <strain evidence="1 2">CBS 115571</strain>
    </source>
</reference>
<dbReference type="OMA" id="WIVINCA"/>
<protein>
    <submittedName>
        <fullName evidence="1">Uncharacterized protein</fullName>
    </submittedName>
</protein>